<protein>
    <submittedName>
        <fullName evidence="8">Probable mediator of RNA polymerase II transcription subunit 26b</fullName>
    </submittedName>
</protein>
<evidence type="ECO:0000256" key="5">
    <source>
        <dbReference type="SAM" id="MobiDB-lite"/>
    </source>
</evidence>
<proteinExistence type="predicted"/>
<comment type="subcellular location">
    <subcellularLocation>
        <location evidence="1 3">Nucleus</location>
    </subcellularLocation>
</comment>
<dbReference type="Gene3D" id="1.20.930.10">
    <property type="entry name" value="Conserved domain common to transcription factors TFIIS, elongin A, CRSP70"/>
    <property type="match status" value="1"/>
</dbReference>
<dbReference type="PROSITE" id="PS51319">
    <property type="entry name" value="TFIIS_N"/>
    <property type="match status" value="1"/>
</dbReference>
<gene>
    <name evidence="8" type="primary">LOC120265768</name>
</gene>
<feature type="compositionally biased region" description="Basic and acidic residues" evidence="5">
    <location>
        <begin position="345"/>
        <end position="364"/>
    </location>
</feature>
<feature type="region of interest" description="Disordered" evidence="5">
    <location>
        <begin position="281"/>
        <end position="302"/>
    </location>
</feature>
<dbReference type="InterPro" id="IPR003617">
    <property type="entry name" value="TFIIS/CRSP70_N_sub"/>
</dbReference>
<dbReference type="Pfam" id="PF08711">
    <property type="entry name" value="Med26"/>
    <property type="match status" value="1"/>
</dbReference>
<dbReference type="InterPro" id="IPR035441">
    <property type="entry name" value="TFIIS/LEDGF_dom_sf"/>
</dbReference>
<feature type="coiled-coil region" evidence="4">
    <location>
        <begin position="392"/>
        <end position="419"/>
    </location>
</feature>
<feature type="compositionally biased region" description="Polar residues" evidence="5">
    <location>
        <begin position="365"/>
        <end position="380"/>
    </location>
</feature>
<dbReference type="SMART" id="SM00509">
    <property type="entry name" value="TFS2N"/>
    <property type="match status" value="1"/>
</dbReference>
<dbReference type="GeneID" id="120265768"/>
<feature type="compositionally biased region" description="Basic and acidic residues" evidence="5">
    <location>
        <begin position="281"/>
        <end position="290"/>
    </location>
</feature>
<keyword evidence="2 3" id="KW-0539">Nucleus</keyword>
<reference evidence="8" key="1">
    <citation type="submission" date="2025-08" db="UniProtKB">
        <authorList>
            <consortium name="RefSeq"/>
        </authorList>
    </citation>
    <scope>IDENTIFICATION</scope>
</reference>
<name>A0AB40BRY4_DIOCR</name>
<evidence type="ECO:0000256" key="3">
    <source>
        <dbReference type="PROSITE-ProRule" id="PRU00649"/>
    </source>
</evidence>
<dbReference type="SUPFAM" id="SSF47676">
    <property type="entry name" value="Conserved domain common to transcription factors TFIIS, elongin A, CRSP70"/>
    <property type="match status" value="1"/>
</dbReference>
<accession>A0AB40BRY4</accession>
<sequence>MASEPRTMEWWRSFFRSSGVDIFEVVQRSIVVAVLDYPNVFQLRRDEIAETLFTCHLAQRGGDGDVLSEKTVDEVVDEMKSKRGHSDGEMRENKVDGMPSNCSYDVAEALTEEMEEESLIVREVLRIKEVLCNKDESDSVLFESLRRLELMGLSVEALKETEIGRAVNGLRKHNSKQIRHLVRTLIDGWKVLVDEWVNATAAIADNSPVSVHLPIADEEEGLPSPPLDEGALFITQTADIQLSEFFDGMDEDGNIRNIEDQGVDLSRNSGVYDVKCTKQDYERRHMENRKPVKPQQPPHQLPIAEDKGKAKIQDPVGRQLKQQEEAGTMNKQSRNDYADNLYSERPSKQGYEQKKQFSEFKSRQQDISGIQRKPSSATLQDKSKYSEEVSDKAKLEAAKRKLHERYQEAENAKKQRTIQVMELHDIPKQANNFRQPFTKPKNNIRNWANVRR</sequence>
<organism evidence="7 8">
    <name type="scientific">Dioscorea cayennensis subsp. rotundata</name>
    <name type="common">White Guinea yam</name>
    <name type="synonym">Dioscorea rotundata</name>
    <dbReference type="NCBI Taxonomy" id="55577"/>
    <lineage>
        <taxon>Eukaryota</taxon>
        <taxon>Viridiplantae</taxon>
        <taxon>Streptophyta</taxon>
        <taxon>Embryophyta</taxon>
        <taxon>Tracheophyta</taxon>
        <taxon>Spermatophyta</taxon>
        <taxon>Magnoliopsida</taxon>
        <taxon>Liliopsida</taxon>
        <taxon>Dioscoreales</taxon>
        <taxon>Dioscoreaceae</taxon>
        <taxon>Dioscorea</taxon>
    </lineage>
</organism>
<keyword evidence="4" id="KW-0175">Coiled coil</keyword>
<feature type="region of interest" description="Disordered" evidence="5">
    <location>
        <begin position="341"/>
        <end position="392"/>
    </location>
</feature>
<evidence type="ECO:0000256" key="4">
    <source>
        <dbReference type="SAM" id="Coils"/>
    </source>
</evidence>
<feature type="compositionally biased region" description="Basic and acidic residues" evidence="5">
    <location>
        <begin position="381"/>
        <end position="392"/>
    </location>
</feature>
<dbReference type="CDD" id="cd00183">
    <property type="entry name" value="TFIIS_I"/>
    <property type="match status" value="1"/>
</dbReference>
<dbReference type="InterPro" id="IPR017923">
    <property type="entry name" value="TFIIS_N"/>
</dbReference>
<evidence type="ECO:0000313" key="7">
    <source>
        <dbReference type="Proteomes" id="UP001515500"/>
    </source>
</evidence>
<dbReference type="GO" id="GO:0005634">
    <property type="term" value="C:nucleus"/>
    <property type="evidence" value="ECO:0007669"/>
    <property type="project" value="UniProtKB-SubCell"/>
</dbReference>
<keyword evidence="7" id="KW-1185">Reference proteome</keyword>
<evidence type="ECO:0000313" key="8">
    <source>
        <dbReference type="RefSeq" id="XP_039129665.1"/>
    </source>
</evidence>
<dbReference type="RefSeq" id="XP_039129665.1">
    <property type="nucleotide sequence ID" value="XM_039273731.1"/>
</dbReference>
<feature type="domain" description="TFIIS N-terminal" evidence="6">
    <location>
        <begin position="122"/>
        <end position="196"/>
    </location>
</feature>
<evidence type="ECO:0000256" key="2">
    <source>
        <dbReference type="ARBA" id="ARBA00023242"/>
    </source>
</evidence>
<evidence type="ECO:0000256" key="1">
    <source>
        <dbReference type="ARBA" id="ARBA00004123"/>
    </source>
</evidence>
<dbReference type="PANTHER" id="PTHR46554:SF2">
    <property type="entry name" value="TFIIS N-TERMINAL DOMAIN-CONTAINING PROTEIN"/>
    <property type="match status" value="1"/>
</dbReference>
<dbReference type="Proteomes" id="UP001515500">
    <property type="component" value="Chromosome 7"/>
</dbReference>
<dbReference type="PANTHER" id="PTHR46554">
    <property type="entry name" value="MEDIATOR OF RNA POLYMERASE II TRANSCRIPTION SUBUNIT 26A-RELATED"/>
    <property type="match status" value="1"/>
</dbReference>
<evidence type="ECO:0000259" key="6">
    <source>
        <dbReference type="PROSITE" id="PS51319"/>
    </source>
</evidence>
<dbReference type="AlphaFoldDB" id="A0AB40BRY4"/>